<dbReference type="PANTHER" id="PTHR47683:SF2">
    <property type="entry name" value="RNA-BINDING S4 DOMAIN-CONTAINING PROTEIN"/>
    <property type="match status" value="1"/>
</dbReference>
<feature type="region of interest" description="Disordered" evidence="1">
    <location>
        <begin position="1"/>
        <end position="22"/>
    </location>
</feature>
<evidence type="ECO:0000259" key="2">
    <source>
        <dbReference type="SMART" id="SM00363"/>
    </source>
</evidence>
<accession>A0A1J5QDK2</accession>
<dbReference type="GO" id="GO:0003723">
    <property type="term" value="F:RNA binding"/>
    <property type="evidence" value="ECO:0007669"/>
    <property type="project" value="InterPro"/>
</dbReference>
<dbReference type="SUPFAM" id="SSF55120">
    <property type="entry name" value="Pseudouridine synthase"/>
    <property type="match status" value="1"/>
</dbReference>
<dbReference type="Pfam" id="PF01479">
    <property type="entry name" value="S4"/>
    <property type="match status" value="1"/>
</dbReference>
<dbReference type="InterPro" id="IPR002942">
    <property type="entry name" value="S4_RNA-bd"/>
</dbReference>
<evidence type="ECO:0000256" key="1">
    <source>
        <dbReference type="SAM" id="MobiDB-lite"/>
    </source>
</evidence>
<gene>
    <name evidence="3" type="primary">rluB_19</name>
    <name evidence="3" type="ORF">GALL_427350</name>
</gene>
<sequence length="268" mass="29279">MKKPAQAPASLSAPTEATSAGERLSKKVASLLHCSRRQAEQTIEGGWVQVNGKTVEEPMVRITDQSVVIDPQASPMALTEVTLLLHKPAGFDAMAVPGQTRQRVKPAQQLLQPATRARQDEAAQRVLKRHFAKLSACVPLETGASGLVVFTQDWRVLRKLTEDAALIEHELLVEVQGEVAPEILHRLNSPPASEREASPSVKVSINSTSDTGTRLRFAIKGTHPGLIAALCERAGLPIISMKRLRIGRVALAQLPEGQWRYLQGFERF</sequence>
<dbReference type="Gene3D" id="3.30.2350.10">
    <property type="entry name" value="Pseudouridine synthase"/>
    <property type="match status" value="1"/>
</dbReference>
<dbReference type="EMBL" id="MLJW01002118">
    <property type="protein sequence ID" value="OIQ75595.1"/>
    <property type="molecule type" value="Genomic_DNA"/>
</dbReference>
<dbReference type="InterPro" id="IPR036986">
    <property type="entry name" value="S4_RNA-bd_sf"/>
</dbReference>
<name>A0A1J5QDK2_9ZZZZ</name>
<dbReference type="InterPro" id="IPR020103">
    <property type="entry name" value="PsdUridine_synth_cat_dom_sf"/>
</dbReference>
<organism evidence="3">
    <name type="scientific">mine drainage metagenome</name>
    <dbReference type="NCBI Taxonomy" id="410659"/>
    <lineage>
        <taxon>unclassified sequences</taxon>
        <taxon>metagenomes</taxon>
        <taxon>ecological metagenomes</taxon>
    </lineage>
</organism>
<reference evidence="3" key="1">
    <citation type="submission" date="2016-10" db="EMBL/GenBank/DDBJ databases">
        <title>Sequence of Gallionella enrichment culture.</title>
        <authorList>
            <person name="Poehlein A."/>
            <person name="Muehling M."/>
            <person name="Daniel R."/>
        </authorList>
    </citation>
    <scope>NUCLEOTIDE SEQUENCE</scope>
</reference>
<keyword evidence="3" id="KW-0413">Isomerase</keyword>
<dbReference type="CDD" id="cd00165">
    <property type="entry name" value="S4"/>
    <property type="match status" value="1"/>
</dbReference>
<comment type="caution">
    <text evidence="3">The sequence shown here is derived from an EMBL/GenBank/DDBJ whole genome shotgun (WGS) entry which is preliminary data.</text>
</comment>
<feature type="domain" description="RNA-binding S4" evidence="2">
    <location>
        <begin position="22"/>
        <end position="89"/>
    </location>
</feature>
<dbReference type="GO" id="GO:0001522">
    <property type="term" value="P:pseudouridine synthesis"/>
    <property type="evidence" value="ECO:0007669"/>
    <property type="project" value="InterPro"/>
</dbReference>
<dbReference type="AlphaFoldDB" id="A0A1J5QDK2"/>
<dbReference type="SMART" id="SM00363">
    <property type="entry name" value="S4"/>
    <property type="match status" value="1"/>
</dbReference>
<dbReference type="SUPFAM" id="SSF55174">
    <property type="entry name" value="Alpha-L RNA-binding motif"/>
    <property type="match status" value="1"/>
</dbReference>
<evidence type="ECO:0000313" key="3">
    <source>
        <dbReference type="EMBL" id="OIQ75595.1"/>
    </source>
</evidence>
<dbReference type="PROSITE" id="PS50889">
    <property type="entry name" value="S4"/>
    <property type="match status" value="1"/>
</dbReference>
<dbReference type="Gene3D" id="3.10.290.10">
    <property type="entry name" value="RNA-binding S4 domain"/>
    <property type="match status" value="1"/>
</dbReference>
<dbReference type="PANTHER" id="PTHR47683">
    <property type="entry name" value="PSEUDOURIDINE SYNTHASE FAMILY PROTEIN-RELATED"/>
    <property type="match status" value="1"/>
</dbReference>
<protein>
    <submittedName>
        <fullName evidence="3">Ribosomal large subunit pseudouridine synthase B</fullName>
        <ecNumber evidence="3">5.4.99.22</ecNumber>
    </submittedName>
</protein>
<proteinExistence type="predicted"/>
<dbReference type="InterPro" id="IPR050343">
    <property type="entry name" value="RsuA_PseudoU_synthase"/>
</dbReference>
<dbReference type="EC" id="5.4.99.22" evidence="3"/>
<dbReference type="GO" id="GO:0160139">
    <property type="term" value="F:23S rRNA pseudouridine(2605) synthase activity"/>
    <property type="evidence" value="ECO:0007669"/>
    <property type="project" value="UniProtKB-EC"/>
</dbReference>